<dbReference type="SUPFAM" id="SSF52540">
    <property type="entry name" value="P-loop containing nucleoside triphosphate hydrolases"/>
    <property type="match status" value="1"/>
</dbReference>
<reference evidence="3 4" key="1">
    <citation type="journal article" date="2020" name="ISME J.">
        <title>Comparative genomics reveals insights into cyanobacterial evolution and habitat adaptation.</title>
        <authorList>
            <person name="Chen M.Y."/>
            <person name="Teng W.K."/>
            <person name="Zhao L."/>
            <person name="Hu C.X."/>
            <person name="Zhou Y.K."/>
            <person name="Han B.P."/>
            <person name="Song L.R."/>
            <person name="Shu W.S."/>
        </authorList>
    </citation>
    <scope>NUCLEOTIDE SEQUENCE [LARGE SCALE GENOMIC DNA]</scope>
    <source>
        <strain evidence="3 4">FACHB-252</strain>
    </source>
</reference>
<dbReference type="SUPFAM" id="SSF47413">
    <property type="entry name" value="lambda repressor-like DNA-binding domains"/>
    <property type="match status" value="1"/>
</dbReference>
<dbReference type="Gene3D" id="3.40.50.300">
    <property type="entry name" value="P-loop containing nucleotide triphosphate hydrolases"/>
    <property type="match status" value="1"/>
</dbReference>
<dbReference type="InterPro" id="IPR027417">
    <property type="entry name" value="P-loop_NTPase"/>
</dbReference>
<keyword evidence="4" id="KW-1185">Reference proteome</keyword>
<dbReference type="CDD" id="cd00093">
    <property type="entry name" value="HTH_XRE"/>
    <property type="match status" value="1"/>
</dbReference>
<evidence type="ECO:0000313" key="4">
    <source>
        <dbReference type="Proteomes" id="UP000606396"/>
    </source>
</evidence>
<dbReference type="EMBL" id="JACJTC010000008">
    <property type="protein sequence ID" value="MBD2612086.1"/>
    <property type="molecule type" value="Genomic_DNA"/>
</dbReference>
<dbReference type="Proteomes" id="UP000606396">
    <property type="component" value="Unassembled WGS sequence"/>
</dbReference>
<feature type="domain" description="HTH cro/C1-type" evidence="2">
    <location>
        <begin position="28"/>
        <end position="73"/>
    </location>
</feature>
<organism evidence="3 4">
    <name type="scientific">Nostoc punctiforme FACHB-252</name>
    <dbReference type="NCBI Taxonomy" id="1357509"/>
    <lineage>
        <taxon>Bacteria</taxon>
        <taxon>Bacillati</taxon>
        <taxon>Cyanobacteriota</taxon>
        <taxon>Cyanophyceae</taxon>
        <taxon>Nostocales</taxon>
        <taxon>Nostocaceae</taxon>
        <taxon>Nostoc</taxon>
    </lineage>
</organism>
<evidence type="ECO:0000313" key="3">
    <source>
        <dbReference type="EMBL" id="MBD2612086.1"/>
    </source>
</evidence>
<protein>
    <submittedName>
        <fullName evidence="3">AAA-like domain-containing protein</fullName>
    </submittedName>
</protein>
<feature type="region of interest" description="Disordered" evidence="1">
    <location>
        <begin position="78"/>
        <end position="104"/>
    </location>
</feature>
<gene>
    <name evidence="3" type="ORF">H6G94_12490</name>
</gene>
<dbReference type="RefSeq" id="WP_190949697.1">
    <property type="nucleotide sequence ID" value="NZ_JACJTC010000008.1"/>
</dbReference>
<sequence>MPRSTRSAVVRDEKCQQKVIDRLHGQYLSQQDLAEYLKIAQGTVSKFLNRQPVDRRIFIEICEALGIEDWRSIAAPPTRKQVDETANGGSQELTTSPTPPPSPNSYLEYPEGLVALTSRFYVERPPVENYCFEEIRKPGSLICIKAPQKMGKSSLLMRIIQQAKKQGDATVVINFELGEKQFFSNLSTFLRWFCDRIILELTKDNQVLGTELLNNLDADYWKLAQTFGAKVAVKDYFERHLLPQLNQPLTLALEEVEILFEYPEIYKDFFGLLRIMHQEGSQQEIWQKLRLVIVHSTEAYIPMNINQSPFNVGLPVELLEFTPEQMLNLAKRHQLEWSDTEVQQLRATIEGHPFLVRLALYKITHHEITLDRLLETAPTAAGIFSNHLRHLGLILTEQHELGEAMKEVVNGTSSAKFSDPVKYKLKALGLVNLLNDEVQPRNELYRQYFQNFF</sequence>
<proteinExistence type="predicted"/>
<dbReference type="PROSITE" id="PS50943">
    <property type="entry name" value="HTH_CROC1"/>
    <property type="match status" value="1"/>
</dbReference>
<dbReference type="Pfam" id="PF14516">
    <property type="entry name" value="AAA_35"/>
    <property type="match status" value="1"/>
</dbReference>
<dbReference type="InterPro" id="IPR001387">
    <property type="entry name" value="Cro/C1-type_HTH"/>
</dbReference>
<accession>A0ABR8H8Z1</accession>
<comment type="caution">
    <text evidence="3">The sequence shown here is derived from an EMBL/GenBank/DDBJ whole genome shotgun (WGS) entry which is preliminary data.</text>
</comment>
<name>A0ABR8H8Z1_NOSPU</name>
<evidence type="ECO:0000256" key="1">
    <source>
        <dbReference type="SAM" id="MobiDB-lite"/>
    </source>
</evidence>
<dbReference type="InterPro" id="IPR010982">
    <property type="entry name" value="Lambda_DNA-bd_dom_sf"/>
</dbReference>
<evidence type="ECO:0000259" key="2">
    <source>
        <dbReference type="PROSITE" id="PS50943"/>
    </source>
</evidence>